<keyword evidence="7" id="KW-0539">Nucleus</keyword>
<dbReference type="GO" id="GO:0140658">
    <property type="term" value="F:ATP-dependent chromatin remodeler activity"/>
    <property type="evidence" value="ECO:0007669"/>
    <property type="project" value="TreeGrafter"/>
</dbReference>
<evidence type="ECO:0000256" key="2">
    <source>
        <dbReference type="ARBA" id="ARBA00004286"/>
    </source>
</evidence>
<dbReference type="STRING" id="7398.A0A1A9ZAX5"/>
<evidence type="ECO:0008006" key="13">
    <source>
        <dbReference type="Google" id="ProtNLM"/>
    </source>
</evidence>
<evidence type="ECO:0000256" key="4">
    <source>
        <dbReference type="ARBA" id="ARBA00022741"/>
    </source>
</evidence>
<dbReference type="Pfam" id="PF06465">
    <property type="entry name" value="DUF1087"/>
    <property type="match status" value="1"/>
</dbReference>
<dbReference type="VEuPathDB" id="VectorBase:GPAI009056"/>
<feature type="region of interest" description="Disordered" evidence="8">
    <location>
        <begin position="1"/>
        <end position="21"/>
    </location>
</feature>
<feature type="compositionally biased region" description="Basic and acidic residues" evidence="8">
    <location>
        <begin position="12"/>
        <end position="21"/>
    </location>
</feature>
<dbReference type="GO" id="GO:0034728">
    <property type="term" value="P:nucleosome organization"/>
    <property type="evidence" value="ECO:0007669"/>
    <property type="project" value="UniProtKB-ARBA"/>
</dbReference>
<dbReference type="InterPro" id="IPR001650">
    <property type="entry name" value="Helicase_C-like"/>
</dbReference>
<dbReference type="SMART" id="SM00490">
    <property type="entry name" value="HELICc"/>
    <property type="match status" value="1"/>
</dbReference>
<evidence type="ECO:0000256" key="1">
    <source>
        <dbReference type="ARBA" id="ARBA00004123"/>
    </source>
</evidence>
<protein>
    <recommendedName>
        <fullName evidence="13">Helicase C-terminal domain-containing protein</fullName>
    </recommendedName>
</protein>
<dbReference type="GO" id="GO:0005634">
    <property type="term" value="C:nucleus"/>
    <property type="evidence" value="ECO:0007669"/>
    <property type="project" value="UniProtKB-SubCell"/>
</dbReference>
<evidence type="ECO:0000259" key="10">
    <source>
        <dbReference type="PROSITE" id="PS51194"/>
    </source>
</evidence>
<dbReference type="Proteomes" id="UP000092445">
    <property type="component" value="Unassembled WGS sequence"/>
</dbReference>
<dbReference type="InterPro" id="IPR049730">
    <property type="entry name" value="SNF2/RAD54-like_C"/>
</dbReference>
<reference evidence="11" key="2">
    <citation type="submission" date="2020-05" db="UniProtKB">
        <authorList>
            <consortium name="EnsemblMetazoa"/>
        </authorList>
    </citation>
    <scope>IDENTIFICATION</scope>
    <source>
        <strain evidence="11">IAEA</strain>
    </source>
</reference>
<dbReference type="InterPro" id="IPR013083">
    <property type="entry name" value="Znf_RING/FYVE/PHD"/>
</dbReference>
<feature type="compositionally biased region" description="Acidic residues" evidence="8">
    <location>
        <begin position="609"/>
        <end position="618"/>
    </location>
</feature>
<name>A0A1A9ZAX5_GLOPL</name>
<dbReference type="PANTHER" id="PTHR45623:SF17">
    <property type="entry name" value="CHROMODOMAIN-HELICASE-DNA-BINDING PROTEIN 3-RELATED"/>
    <property type="match status" value="1"/>
</dbReference>
<reference evidence="12" key="1">
    <citation type="submission" date="2014-03" db="EMBL/GenBank/DDBJ databases">
        <authorList>
            <person name="Aksoy S."/>
            <person name="Warren W."/>
            <person name="Wilson R.K."/>
        </authorList>
    </citation>
    <scope>NUCLEOTIDE SEQUENCE [LARGE SCALE GENOMIC DNA]</scope>
    <source>
        <strain evidence="12">IAEA</strain>
    </source>
</reference>
<dbReference type="AlphaFoldDB" id="A0A1A9ZAX5"/>
<keyword evidence="5" id="KW-0378">Hydrolase</keyword>
<dbReference type="Pfam" id="PF00271">
    <property type="entry name" value="Helicase_C"/>
    <property type="match status" value="1"/>
</dbReference>
<organism evidence="11 12">
    <name type="scientific">Glossina pallidipes</name>
    <name type="common">Tsetse fly</name>
    <dbReference type="NCBI Taxonomy" id="7398"/>
    <lineage>
        <taxon>Eukaryota</taxon>
        <taxon>Metazoa</taxon>
        <taxon>Ecdysozoa</taxon>
        <taxon>Arthropoda</taxon>
        <taxon>Hexapoda</taxon>
        <taxon>Insecta</taxon>
        <taxon>Pterygota</taxon>
        <taxon>Neoptera</taxon>
        <taxon>Endopterygota</taxon>
        <taxon>Diptera</taxon>
        <taxon>Brachycera</taxon>
        <taxon>Muscomorpha</taxon>
        <taxon>Hippoboscoidea</taxon>
        <taxon>Glossinidae</taxon>
        <taxon>Glossina</taxon>
    </lineage>
</organism>
<proteinExistence type="predicted"/>
<dbReference type="Gene3D" id="3.40.50.10810">
    <property type="entry name" value="Tandem AAA-ATPase domain"/>
    <property type="match status" value="1"/>
</dbReference>
<evidence type="ECO:0000256" key="3">
    <source>
        <dbReference type="ARBA" id="ARBA00022737"/>
    </source>
</evidence>
<dbReference type="PROSITE" id="PS51192">
    <property type="entry name" value="HELICASE_ATP_BIND_1"/>
    <property type="match status" value="1"/>
</dbReference>
<feature type="compositionally biased region" description="Polar residues" evidence="8">
    <location>
        <begin position="1"/>
        <end position="11"/>
    </location>
</feature>
<dbReference type="InterPro" id="IPR009463">
    <property type="entry name" value="DUF1087"/>
</dbReference>
<dbReference type="InterPro" id="IPR038718">
    <property type="entry name" value="SNF2-like_sf"/>
</dbReference>
<dbReference type="GO" id="GO:0016887">
    <property type="term" value="F:ATP hydrolysis activity"/>
    <property type="evidence" value="ECO:0007669"/>
    <property type="project" value="TreeGrafter"/>
</dbReference>
<sequence>MRAKEVQSSQERSSDGEKGKHEHQDCCEICQQGGEIILCVPFADGGAAEDDDDDEHQDFCRVCKDGGELLCCDQSKFFRSYNIAYKLLLTGIPLRFCTPLPLQRSFSSSSTLVNWEREFELWAPDFYCITYVGDKDSRAIIRENELSFEEGAIRGGKASRLRTNQYKFNVLLTSYELISMDAACLGSIDWPMLVVDEDHRLKSNRSKFFRSYNIAYKLLLTGTPLQNNLEELFHLLNFLNKENFNDLNAFQNEFADVSKEEQVKRLHEMLGPHMLRRLKTDVLKNMPSKSEFIVRVELSTLQKKFYRFILTKNYEALNSKSGGNSCSLINVMMDLKKCCNHPYLFPSAAEEAPTTAGGLYEVSSPTKAAGKLVLLAKMLKQLKEQGHRVLIFSQMTKMLHILEDFLEGEGYKYERIDGGITGGLRQEAIDRFNAPDTQQFVFLLSTRAGGLGINLATADTVIIYDSDWNSHNDIQAFSRAQQVMIYRFVTRHSVEERVTQVAKRKMLLTHLVVRPGMGGKGANFTKQELDDILRFGTEELFKGDDKEEANMASYATKEEDEEEETKIIKQEAENSDPAYWVKLLRHHYEQHQEDVARTLGKGKRVRSDEDGEDDDFDEQNGGKGPHTPDIPDCAQEVGYTLSRFL</sequence>
<evidence type="ECO:0000313" key="12">
    <source>
        <dbReference type="Proteomes" id="UP000092445"/>
    </source>
</evidence>
<dbReference type="Gene3D" id="3.40.50.300">
    <property type="entry name" value="P-loop containing nucleotide triphosphate hydrolases"/>
    <property type="match status" value="1"/>
</dbReference>
<dbReference type="SUPFAM" id="SSF52540">
    <property type="entry name" value="P-loop containing nucleoside triphosphate hydrolases"/>
    <property type="match status" value="2"/>
</dbReference>
<keyword evidence="12" id="KW-1185">Reference proteome</keyword>
<dbReference type="FunFam" id="3.40.50.300:FF:000015">
    <property type="entry name" value="chromodomain-helicase-DNA-binding protein 9 isoform X1"/>
    <property type="match status" value="1"/>
</dbReference>
<dbReference type="CDD" id="cd18793">
    <property type="entry name" value="SF2_C_SNF"/>
    <property type="match status" value="1"/>
</dbReference>
<dbReference type="PROSITE" id="PS51194">
    <property type="entry name" value="HELICASE_CTER"/>
    <property type="match status" value="1"/>
</dbReference>
<dbReference type="GO" id="GO:0003682">
    <property type="term" value="F:chromatin binding"/>
    <property type="evidence" value="ECO:0007669"/>
    <property type="project" value="TreeGrafter"/>
</dbReference>
<dbReference type="InterPro" id="IPR027417">
    <property type="entry name" value="P-loop_NTPase"/>
</dbReference>
<evidence type="ECO:0000256" key="5">
    <source>
        <dbReference type="ARBA" id="ARBA00022801"/>
    </source>
</evidence>
<accession>A0A1A9ZAX5</accession>
<evidence type="ECO:0000313" key="11">
    <source>
        <dbReference type="EnsemblMetazoa" id="GPAI009056-PA"/>
    </source>
</evidence>
<evidence type="ECO:0000256" key="8">
    <source>
        <dbReference type="SAM" id="MobiDB-lite"/>
    </source>
</evidence>
<dbReference type="GO" id="GO:0042393">
    <property type="term" value="F:histone binding"/>
    <property type="evidence" value="ECO:0007669"/>
    <property type="project" value="TreeGrafter"/>
</dbReference>
<dbReference type="Gene3D" id="3.30.40.10">
    <property type="entry name" value="Zinc/RING finger domain, C3HC4 (zinc finger)"/>
    <property type="match status" value="1"/>
</dbReference>
<dbReference type="EnsemblMetazoa" id="GPAI009056-RA">
    <property type="protein sequence ID" value="GPAI009056-PA"/>
    <property type="gene ID" value="GPAI009056"/>
</dbReference>
<dbReference type="GO" id="GO:0005524">
    <property type="term" value="F:ATP binding"/>
    <property type="evidence" value="ECO:0007669"/>
    <property type="project" value="UniProtKB-KW"/>
</dbReference>
<comment type="subcellular location">
    <subcellularLocation>
        <location evidence="2">Chromosome</location>
    </subcellularLocation>
    <subcellularLocation>
        <location evidence="1">Nucleus</location>
    </subcellularLocation>
</comment>
<dbReference type="Pfam" id="PF00176">
    <property type="entry name" value="SNF2-rel_dom"/>
    <property type="match status" value="1"/>
</dbReference>
<dbReference type="SMART" id="SM01147">
    <property type="entry name" value="DUF1087"/>
    <property type="match status" value="1"/>
</dbReference>
<dbReference type="GO" id="GO:0003677">
    <property type="term" value="F:DNA binding"/>
    <property type="evidence" value="ECO:0007669"/>
    <property type="project" value="TreeGrafter"/>
</dbReference>
<keyword evidence="3" id="KW-0677">Repeat</keyword>
<evidence type="ECO:0000259" key="9">
    <source>
        <dbReference type="PROSITE" id="PS51192"/>
    </source>
</evidence>
<dbReference type="GO" id="GO:0000791">
    <property type="term" value="C:euchromatin"/>
    <property type="evidence" value="ECO:0007669"/>
    <property type="project" value="UniProtKB-ARBA"/>
</dbReference>
<feature type="region of interest" description="Disordered" evidence="8">
    <location>
        <begin position="595"/>
        <end position="633"/>
    </location>
</feature>
<feature type="domain" description="Helicase C-terminal" evidence="10">
    <location>
        <begin position="374"/>
        <end position="530"/>
    </location>
</feature>
<dbReference type="InterPro" id="IPR000330">
    <property type="entry name" value="SNF2_N"/>
</dbReference>
<feature type="domain" description="Helicase ATP-binding" evidence="9">
    <location>
        <begin position="109"/>
        <end position="242"/>
    </location>
</feature>
<dbReference type="PANTHER" id="PTHR45623">
    <property type="entry name" value="CHROMODOMAIN-HELICASE-DNA-BINDING PROTEIN 3-RELATED-RELATED"/>
    <property type="match status" value="1"/>
</dbReference>
<evidence type="ECO:0000256" key="6">
    <source>
        <dbReference type="ARBA" id="ARBA00022840"/>
    </source>
</evidence>
<keyword evidence="6" id="KW-0067">ATP-binding</keyword>
<evidence type="ECO:0000256" key="7">
    <source>
        <dbReference type="ARBA" id="ARBA00023242"/>
    </source>
</evidence>
<dbReference type="InterPro" id="IPR014001">
    <property type="entry name" value="Helicase_ATP-bd"/>
</dbReference>
<keyword evidence="4" id="KW-0547">Nucleotide-binding</keyword>